<dbReference type="Pfam" id="PF00059">
    <property type="entry name" value="Lectin_C"/>
    <property type="match status" value="1"/>
</dbReference>
<sequence>LCVFNVNEAYVWINQIMNWSSALQYCRTNYSDLVSIRNDSENEMLKNKAQGSPFWIGLFNNPWKWSDGGISTLQIWNLYFCIWEANEICGLNTWFGNWMEFPCSSPYSFFCSNSKNLLKTYLWLQ</sequence>
<accession>A0A8C4RTK8</accession>
<dbReference type="Gene3D" id="3.10.100.10">
    <property type="entry name" value="Mannose-Binding Protein A, subunit A"/>
    <property type="match status" value="1"/>
</dbReference>
<dbReference type="InterPro" id="IPR016187">
    <property type="entry name" value="CTDL_fold"/>
</dbReference>
<keyword evidence="3" id="KW-1185">Reference proteome</keyword>
<feature type="domain" description="C-type lectin" evidence="1">
    <location>
        <begin position="10"/>
        <end position="112"/>
    </location>
</feature>
<dbReference type="AlphaFoldDB" id="A0A8C4RTK8"/>
<reference evidence="2" key="2">
    <citation type="submission" date="2025-08" db="UniProtKB">
        <authorList>
            <consortium name="Ensembl"/>
        </authorList>
    </citation>
    <scope>IDENTIFICATION</scope>
</reference>
<dbReference type="Proteomes" id="UP000694620">
    <property type="component" value="Chromosome 1"/>
</dbReference>
<dbReference type="SUPFAM" id="SSF56436">
    <property type="entry name" value="C-type lectin-like"/>
    <property type="match status" value="1"/>
</dbReference>
<dbReference type="PANTHER" id="PTHR45784:SF3">
    <property type="entry name" value="C-TYPE LECTIN DOMAIN FAMILY 4 MEMBER K-LIKE-RELATED"/>
    <property type="match status" value="1"/>
</dbReference>
<dbReference type="InterPro" id="IPR016186">
    <property type="entry name" value="C-type_lectin-like/link_sf"/>
</dbReference>
<evidence type="ECO:0000313" key="2">
    <source>
        <dbReference type="Ensembl" id="ENSECRP00000006548.1"/>
    </source>
</evidence>
<evidence type="ECO:0000313" key="3">
    <source>
        <dbReference type="Proteomes" id="UP000694620"/>
    </source>
</evidence>
<reference evidence="2" key="1">
    <citation type="submission" date="2021-06" db="EMBL/GenBank/DDBJ databases">
        <authorList>
            <consortium name="Wellcome Sanger Institute Data Sharing"/>
        </authorList>
    </citation>
    <scope>NUCLEOTIDE SEQUENCE [LARGE SCALE GENOMIC DNA]</scope>
</reference>
<organism evidence="2 3">
    <name type="scientific">Erpetoichthys calabaricus</name>
    <name type="common">Rope fish</name>
    <name type="synonym">Calamoichthys calabaricus</name>
    <dbReference type="NCBI Taxonomy" id="27687"/>
    <lineage>
        <taxon>Eukaryota</taxon>
        <taxon>Metazoa</taxon>
        <taxon>Chordata</taxon>
        <taxon>Craniata</taxon>
        <taxon>Vertebrata</taxon>
        <taxon>Euteleostomi</taxon>
        <taxon>Actinopterygii</taxon>
        <taxon>Polypteriformes</taxon>
        <taxon>Polypteridae</taxon>
        <taxon>Erpetoichthys</taxon>
    </lineage>
</organism>
<protein>
    <recommendedName>
        <fullName evidence="1">C-type lectin domain-containing protein</fullName>
    </recommendedName>
</protein>
<reference evidence="2" key="3">
    <citation type="submission" date="2025-09" db="UniProtKB">
        <authorList>
            <consortium name="Ensembl"/>
        </authorList>
    </citation>
    <scope>IDENTIFICATION</scope>
</reference>
<dbReference type="InterPro" id="IPR001304">
    <property type="entry name" value="C-type_lectin-like"/>
</dbReference>
<name>A0A8C4RTK8_ERPCA</name>
<dbReference type="GeneTree" id="ENSGT01140000283537"/>
<dbReference type="PROSITE" id="PS50041">
    <property type="entry name" value="C_TYPE_LECTIN_2"/>
    <property type="match status" value="1"/>
</dbReference>
<proteinExistence type="predicted"/>
<dbReference type="SMART" id="SM00034">
    <property type="entry name" value="CLECT"/>
    <property type="match status" value="1"/>
</dbReference>
<dbReference type="Ensembl" id="ENSECRT00000006655.1">
    <property type="protein sequence ID" value="ENSECRP00000006548.1"/>
    <property type="gene ID" value="ENSECRG00000004370.1"/>
</dbReference>
<dbReference type="PANTHER" id="PTHR45784">
    <property type="entry name" value="C-TYPE LECTIN DOMAIN FAMILY 20 MEMBER A-RELATED"/>
    <property type="match status" value="1"/>
</dbReference>
<evidence type="ECO:0000259" key="1">
    <source>
        <dbReference type="PROSITE" id="PS50041"/>
    </source>
</evidence>